<gene>
    <name evidence="19" type="ORF">OSCT_0793</name>
</gene>
<evidence type="ECO:0000256" key="9">
    <source>
        <dbReference type="ARBA" id="ARBA00022840"/>
    </source>
</evidence>
<keyword evidence="5 14" id="KW-0597">Phosphoprotein</keyword>
<dbReference type="PROSITE" id="PS50110">
    <property type="entry name" value="RESPONSE_REGULATORY"/>
    <property type="match status" value="1"/>
</dbReference>
<dbReference type="PANTHER" id="PTHR43047:SF63">
    <property type="entry name" value="HISTIDINE KINASE"/>
    <property type="match status" value="1"/>
</dbReference>
<dbReference type="InterPro" id="IPR036890">
    <property type="entry name" value="HATPase_C_sf"/>
</dbReference>
<keyword evidence="12" id="KW-0131">Cell cycle</keyword>
<evidence type="ECO:0000256" key="4">
    <source>
        <dbReference type="ARBA" id="ARBA00012438"/>
    </source>
</evidence>
<comment type="similarity">
    <text evidence="3">In the N-terminal section; belongs to the phytochrome family.</text>
</comment>
<evidence type="ECO:0000256" key="7">
    <source>
        <dbReference type="ARBA" id="ARBA00022741"/>
    </source>
</evidence>
<evidence type="ECO:0000256" key="3">
    <source>
        <dbReference type="ARBA" id="ARBA00006402"/>
    </source>
</evidence>
<evidence type="ECO:0000313" key="19">
    <source>
        <dbReference type="EMBL" id="EFO81322.1"/>
    </source>
</evidence>
<feature type="transmembrane region" description="Helical" evidence="15">
    <location>
        <begin position="20"/>
        <end position="40"/>
    </location>
</feature>
<dbReference type="Pfam" id="PF00512">
    <property type="entry name" value="HisKA"/>
    <property type="match status" value="1"/>
</dbReference>
<dbReference type="PROSITE" id="PS50885">
    <property type="entry name" value="HAMP"/>
    <property type="match status" value="1"/>
</dbReference>
<feature type="domain" description="Response regulatory" evidence="17">
    <location>
        <begin position="786"/>
        <end position="902"/>
    </location>
</feature>
<evidence type="ECO:0000256" key="6">
    <source>
        <dbReference type="ARBA" id="ARBA00022679"/>
    </source>
</evidence>
<dbReference type="FunFam" id="3.30.565.10:FF:000010">
    <property type="entry name" value="Sensor histidine kinase RcsC"/>
    <property type="match status" value="1"/>
</dbReference>
<dbReference type="Gene3D" id="1.10.287.130">
    <property type="match status" value="1"/>
</dbReference>
<dbReference type="SMART" id="SM00387">
    <property type="entry name" value="HATPase_c"/>
    <property type="match status" value="1"/>
</dbReference>
<evidence type="ECO:0000259" key="16">
    <source>
        <dbReference type="PROSITE" id="PS50109"/>
    </source>
</evidence>
<keyword evidence="8 19" id="KW-0418">Kinase</keyword>
<dbReference type="InterPro" id="IPR003661">
    <property type="entry name" value="HisK_dim/P_dom"/>
</dbReference>
<comment type="subcellular location">
    <subcellularLocation>
        <location evidence="2">Membrane</location>
    </subcellularLocation>
</comment>
<dbReference type="GO" id="GO:0005524">
    <property type="term" value="F:ATP binding"/>
    <property type="evidence" value="ECO:0007669"/>
    <property type="project" value="UniProtKB-KW"/>
</dbReference>
<evidence type="ECO:0000256" key="15">
    <source>
        <dbReference type="SAM" id="Phobius"/>
    </source>
</evidence>
<evidence type="ECO:0000256" key="13">
    <source>
        <dbReference type="ARBA" id="ARBA00074306"/>
    </source>
</evidence>
<dbReference type="InterPro" id="IPR001789">
    <property type="entry name" value="Sig_transdc_resp-reg_receiver"/>
</dbReference>
<evidence type="ECO:0000256" key="2">
    <source>
        <dbReference type="ARBA" id="ARBA00004370"/>
    </source>
</evidence>
<dbReference type="Gene3D" id="3.30.565.10">
    <property type="entry name" value="Histidine kinase-like ATPase, C-terminal domain"/>
    <property type="match status" value="1"/>
</dbReference>
<dbReference type="InterPro" id="IPR004358">
    <property type="entry name" value="Sig_transdc_His_kin-like_C"/>
</dbReference>
<keyword evidence="9" id="KW-0067">ATP-binding</keyword>
<sequence length="908" mass="100926">MHPQHPSSYRYYFNTIGGQLLIGLVLIVFLMLLTAVIALIGQQAVMARINTTFTNTSEERDLSLQVQNAFLMARQSEAEFLSSWRGLGIESAQQFVTANEQYLDAARTDLDRLDAFRTIELSPNDQALLEKTARLRPLLDNYEQIFQSVVTKIENRGQPNGIEIQIGEKLHQLELHTQNVNDPAIHVLALQLHTDAQAYIVSQRPEYAHKVQTQVSEMIERLSRSNTPQLQEEVRAFQLSFNSIIELDNEISNHIAIFQDLTNDITTLTSQINQLSTIELQFARSEIINLNQQVRIAIVFVSFMAIISTLFILFVFNQRIVLPLRNLTTAAEDLGRRRYKGRIPESGYAEVATLARSFNIMAEEIQGLITHLEDRVAERTQRLEQTIAENTRLLETERTQAQQQHALFELSAALSGQLTEQQIYALLVKHLHGAGFGFGYVAIVGTAPAGGVAPIYAECGQPQRSQVPAASVPLMIGDEQVGAICVQGTVNVHASQPILIAVANQAATALARARLYASLEQAKHLAEGASRAKSAFLANMSHELRTPLNAIIGYSEMLQDDLSESDHTALVPDIQKIHHAGRHLLGLINDILDISKIEAGKMELHPEQFSLVSLVENVINTVDPLAASNHNRLVLECAADLGMMAADLAKLRQILVNLLSNACKFTQHGQVTLRVQRLRSETDPQSGTVVFEIADTGIGMSEEQIARIFQPFSQADTSMTRKYGGSGLGLAISHHFCQMMGGTIRVQSELGVGSTFIVTLPTNLPFAPEQRMNHIQRHTEPPLDLSILIIEDDNVTRAMNRRLLEREGWTVFEASDGKSGLDLVETHCPSLILLDLMMPELDGFGFMQTLHENALWRTIPIVVITAKDLTDQEQVLVEQHAARVLRKGRYGKEALLREVQRLLGGRNG</sequence>
<dbReference type="Gene3D" id="6.10.340.10">
    <property type="match status" value="1"/>
</dbReference>
<dbReference type="InterPro" id="IPR003594">
    <property type="entry name" value="HATPase_dom"/>
</dbReference>
<dbReference type="InterPro" id="IPR029016">
    <property type="entry name" value="GAF-like_dom_sf"/>
</dbReference>
<reference evidence="19 20" key="1">
    <citation type="journal article" date="2011" name="J. Bacteriol.">
        <title>Draft genome sequence of the anoxygenic filamentous phototrophic bacterium Oscillochloris trichoides subsp. DG-6.</title>
        <authorList>
            <person name="Kuznetsov B.B."/>
            <person name="Ivanovsky R.N."/>
            <person name="Keppen O.I."/>
            <person name="Sukhacheva M.V."/>
            <person name="Bumazhkin B.K."/>
            <person name="Patutina E.O."/>
            <person name="Beletsky A.V."/>
            <person name="Mardanov A.V."/>
            <person name="Baslerov R.V."/>
            <person name="Panteleeva A.N."/>
            <person name="Kolganova T.V."/>
            <person name="Ravin N.V."/>
            <person name="Skryabin K.G."/>
        </authorList>
    </citation>
    <scope>NUCLEOTIDE SEQUENCE [LARGE SCALE GENOMIC DNA]</scope>
    <source>
        <strain evidence="19 20">DG-6</strain>
    </source>
</reference>
<dbReference type="CDD" id="cd06225">
    <property type="entry name" value="HAMP"/>
    <property type="match status" value="1"/>
</dbReference>
<dbReference type="HOGENOM" id="CLU_011190_0_0_0"/>
<dbReference type="Proteomes" id="UP000054010">
    <property type="component" value="Unassembled WGS sequence"/>
</dbReference>
<dbReference type="InterPro" id="IPR005467">
    <property type="entry name" value="His_kinase_dom"/>
</dbReference>
<accession>E1IBU2</accession>
<dbReference type="EC" id="2.7.13.3" evidence="4"/>
<name>E1IBU2_9CHLR</name>
<dbReference type="GO" id="GO:0000155">
    <property type="term" value="F:phosphorelay sensor kinase activity"/>
    <property type="evidence" value="ECO:0007669"/>
    <property type="project" value="InterPro"/>
</dbReference>
<comment type="catalytic activity">
    <reaction evidence="1">
        <text>ATP + protein L-histidine = ADP + protein N-phospho-L-histidine.</text>
        <dbReference type="EC" id="2.7.13.3"/>
    </reaction>
</comment>
<keyword evidence="15" id="KW-1133">Transmembrane helix</keyword>
<dbReference type="SMART" id="SM00448">
    <property type="entry name" value="REC"/>
    <property type="match status" value="1"/>
</dbReference>
<dbReference type="GO" id="GO:0005886">
    <property type="term" value="C:plasma membrane"/>
    <property type="evidence" value="ECO:0007669"/>
    <property type="project" value="TreeGrafter"/>
</dbReference>
<evidence type="ECO:0000256" key="8">
    <source>
        <dbReference type="ARBA" id="ARBA00022777"/>
    </source>
</evidence>
<dbReference type="Gene3D" id="3.30.450.40">
    <property type="match status" value="1"/>
</dbReference>
<dbReference type="SUPFAM" id="SSF55874">
    <property type="entry name" value="ATPase domain of HSP90 chaperone/DNA topoisomerase II/histidine kinase"/>
    <property type="match status" value="1"/>
</dbReference>
<dbReference type="CDD" id="cd00082">
    <property type="entry name" value="HisKA"/>
    <property type="match status" value="1"/>
</dbReference>
<keyword evidence="11 15" id="KW-0472">Membrane</keyword>
<dbReference type="CDD" id="cd17574">
    <property type="entry name" value="REC_OmpR"/>
    <property type="match status" value="1"/>
</dbReference>
<evidence type="ECO:0000259" key="17">
    <source>
        <dbReference type="PROSITE" id="PS50110"/>
    </source>
</evidence>
<comment type="caution">
    <text evidence="19">The sequence shown here is derived from an EMBL/GenBank/DDBJ whole genome shotgun (WGS) entry which is preliminary data.</text>
</comment>
<dbReference type="SUPFAM" id="SSF52172">
    <property type="entry name" value="CheY-like"/>
    <property type="match status" value="1"/>
</dbReference>
<dbReference type="SUPFAM" id="SSF47384">
    <property type="entry name" value="Homodimeric domain of signal transducing histidine kinase"/>
    <property type="match status" value="1"/>
</dbReference>
<dbReference type="eggNOG" id="COG2205">
    <property type="taxonomic scope" value="Bacteria"/>
</dbReference>
<feature type="transmembrane region" description="Helical" evidence="15">
    <location>
        <begin position="294"/>
        <end position="316"/>
    </location>
</feature>
<dbReference type="Gene3D" id="3.40.50.2300">
    <property type="match status" value="1"/>
</dbReference>
<evidence type="ECO:0000256" key="5">
    <source>
        <dbReference type="ARBA" id="ARBA00022553"/>
    </source>
</evidence>
<feature type="domain" description="Histidine kinase" evidence="16">
    <location>
        <begin position="539"/>
        <end position="764"/>
    </location>
</feature>
<dbReference type="GO" id="GO:0009927">
    <property type="term" value="F:histidine phosphotransfer kinase activity"/>
    <property type="evidence" value="ECO:0007669"/>
    <property type="project" value="TreeGrafter"/>
</dbReference>
<evidence type="ECO:0000256" key="14">
    <source>
        <dbReference type="PROSITE-ProRule" id="PRU00169"/>
    </source>
</evidence>
<keyword evidence="6" id="KW-0808">Transferase</keyword>
<dbReference type="SUPFAM" id="SSF158472">
    <property type="entry name" value="HAMP domain-like"/>
    <property type="match status" value="1"/>
</dbReference>
<dbReference type="SUPFAM" id="SSF55781">
    <property type="entry name" value="GAF domain-like"/>
    <property type="match status" value="1"/>
</dbReference>
<keyword evidence="20" id="KW-1185">Reference proteome</keyword>
<dbReference type="SMART" id="SM00304">
    <property type="entry name" value="HAMP"/>
    <property type="match status" value="1"/>
</dbReference>
<organism evidence="19 20">
    <name type="scientific">Oscillochloris trichoides DG-6</name>
    <dbReference type="NCBI Taxonomy" id="765420"/>
    <lineage>
        <taxon>Bacteria</taxon>
        <taxon>Bacillati</taxon>
        <taxon>Chloroflexota</taxon>
        <taxon>Chloroflexia</taxon>
        <taxon>Chloroflexales</taxon>
        <taxon>Chloroflexineae</taxon>
        <taxon>Oscillochloridaceae</taxon>
        <taxon>Oscillochloris</taxon>
    </lineage>
</organism>
<proteinExistence type="inferred from homology"/>
<evidence type="ECO:0000313" key="20">
    <source>
        <dbReference type="Proteomes" id="UP000054010"/>
    </source>
</evidence>
<dbReference type="InterPro" id="IPR036097">
    <property type="entry name" value="HisK_dim/P_sf"/>
</dbReference>
<dbReference type="Pfam" id="PF00072">
    <property type="entry name" value="Response_reg"/>
    <property type="match status" value="1"/>
</dbReference>
<keyword evidence="10" id="KW-0902">Two-component regulatory system</keyword>
<dbReference type="Pfam" id="PF00672">
    <property type="entry name" value="HAMP"/>
    <property type="match status" value="1"/>
</dbReference>
<feature type="modified residue" description="4-aspartylphosphate" evidence="14">
    <location>
        <position position="835"/>
    </location>
</feature>
<dbReference type="SMART" id="SM00388">
    <property type="entry name" value="HisKA"/>
    <property type="match status" value="1"/>
</dbReference>
<dbReference type="EMBL" id="ADVR01000016">
    <property type="protein sequence ID" value="EFO81322.1"/>
    <property type="molecule type" value="Genomic_DNA"/>
</dbReference>
<dbReference type="CDD" id="cd16922">
    <property type="entry name" value="HATPase_EvgS-ArcB-TorS-like"/>
    <property type="match status" value="1"/>
</dbReference>
<dbReference type="AlphaFoldDB" id="E1IBU2"/>
<dbReference type="Pfam" id="PF02518">
    <property type="entry name" value="HATPase_c"/>
    <property type="match status" value="1"/>
</dbReference>
<dbReference type="STRING" id="765420.OSCT_0793"/>
<evidence type="ECO:0000256" key="1">
    <source>
        <dbReference type="ARBA" id="ARBA00000085"/>
    </source>
</evidence>
<dbReference type="PROSITE" id="PS50109">
    <property type="entry name" value="HIS_KIN"/>
    <property type="match status" value="1"/>
</dbReference>
<dbReference type="FunFam" id="1.10.287.130:FF:000038">
    <property type="entry name" value="Sensory transduction histidine kinase"/>
    <property type="match status" value="1"/>
</dbReference>
<dbReference type="PRINTS" id="PR00344">
    <property type="entry name" value="BCTRLSENSOR"/>
</dbReference>
<dbReference type="InterPro" id="IPR003660">
    <property type="entry name" value="HAMP_dom"/>
</dbReference>
<feature type="domain" description="HAMP" evidence="18">
    <location>
        <begin position="318"/>
        <end position="370"/>
    </location>
</feature>
<dbReference type="InterPro" id="IPR011006">
    <property type="entry name" value="CheY-like_superfamily"/>
</dbReference>
<evidence type="ECO:0000256" key="11">
    <source>
        <dbReference type="ARBA" id="ARBA00023136"/>
    </source>
</evidence>
<protein>
    <recommendedName>
        <fullName evidence="13">Circadian input-output histidine kinase CikA</fullName>
        <ecNumber evidence="4">2.7.13.3</ecNumber>
    </recommendedName>
</protein>
<evidence type="ECO:0000256" key="12">
    <source>
        <dbReference type="ARBA" id="ARBA00023306"/>
    </source>
</evidence>
<evidence type="ECO:0000256" key="10">
    <source>
        <dbReference type="ARBA" id="ARBA00023012"/>
    </source>
</evidence>
<keyword evidence="15" id="KW-0812">Transmembrane</keyword>
<keyword evidence="7" id="KW-0547">Nucleotide-binding</keyword>
<evidence type="ECO:0000259" key="18">
    <source>
        <dbReference type="PROSITE" id="PS50885"/>
    </source>
</evidence>
<dbReference type="PANTHER" id="PTHR43047">
    <property type="entry name" value="TWO-COMPONENT HISTIDINE PROTEIN KINASE"/>
    <property type="match status" value="1"/>
</dbReference>